<name>A0ABD1XTG9_9MARC</name>
<gene>
    <name evidence="1" type="ORF">R1flu_023938</name>
</gene>
<dbReference type="EMBL" id="JBHFFA010000007">
    <property type="protein sequence ID" value="KAL2612246.1"/>
    <property type="molecule type" value="Genomic_DNA"/>
</dbReference>
<reference evidence="1 2" key="1">
    <citation type="submission" date="2024-09" db="EMBL/GenBank/DDBJ databases">
        <title>Chromosome-scale assembly of Riccia fluitans.</title>
        <authorList>
            <person name="Paukszto L."/>
            <person name="Sawicki J."/>
            <person name="Karawczyk K."/>
            <person name="Piernik-Szablinska J."/>
            <person name="Szczecinska M."/>
            <person name="Mazdziarz M."/>
        </authorList>
    </citation>
    <scope>NUCLEOTIDE SEQUENCE [LARGE SCALE GENOMIC DNA]</scope>
    <source>
        <strain evidence="1">Rf_01</strain>
        <tissue evidence="1">Aerial parts of the thallus</tissue>
    </source>
</reference>
<organism evidence="1 2">
    <name type="scientific">Riccia fluitans</name>
    <dbReference type="NCBI Taxonomy" id="41844"/>
    <lineage>
        <taxon>Eukaryota</taxon>
        <taxon>Viridiplantae</taxon>
        <taxon>Streptophyta</taxon>
        <taxon>Embryophyta</taxon>
        <taxon>Marchantiophyta</taxon>
        <taxon>Marchantiopsida</taxon>
        <taxon>Marchantiidae</taxon>
        <taxon>Marchantiales</taxon>
        <taxon>Ricciaceae</taxon>
        <taxon>Riccia</taxon>
    </lineage>
</organism>
<comment type="caution">
    <text evidence="1">The sequence shown here is derived from an EMBL/GenBank/DDBJ whole genome shotgun (WGS) entry which is preliminary data.</text>
</comment>
<sequence>MSGAQLNPAKLIIMPFALEHPPNWLLETGCQILRPGQFITYLGCRFGVEKAETERANDIQNKIQRKLCKWSNRFLTWSSRVLLLQHVLKALPIYHFLGLGLQRNSYKMLETPCRTFLWGTNAEGRTKMALVRWDSIS</sequence>
<proteinExistence type="predicted"/>
<dbReference type="PANTHER" id="PTHR33116:SF78">
    <property type="entry name" value="OS12G0587133 PROTEIN"/>
    <property type="match status" value="1"/>
</dbReference>
<protein>
    <submittedName>
        <fullName evidence="1">Uncharacterized protein</fullName>
    </submittedName>
</protein>
<evidence type="ECO:0000313" key="2">
    <source>
        <dbReference type="Proteomes" id="UP001605036"/>
    </source>
</evidence>
<evidence type="ECO:0000313" key="1">
    <source>
        <dbReference type="EMBL" id="KAL2612246.1"/>
    </source>
</evidence>
<keyword evidence="2" id="KW-1185">Reference proteome</keyword>
<accession>A0ABD1XTG9</accession>
<dbReference type="AlphaFoldDB" id="A0ABD1XTG9"/>
<dbReference type="Proteomes" id="UP001605036">
    <property type="component" value="Unassembled WGS sequence"/>
</dbReference>
<dbReference type="PANTHER" id="PTHR33116">
    <property type="entry name" value="REVERSE TRANSCRIPTASE ZINC-BINDING DOMAIN-CONTAINING PROTEIN-RELATED-RELATED"/>
    <property type="match status" value="1"/>
</dbReference>